<proteinExistence type="predicted"/>
<name>A0AB34FGV4_9HYPO</name>
<reference evidence="2" key="1">
    <citation type="submission" date="2023-01" db="EMBL/GenBank/DDBJ databases">
        <title>The growth and conidiation of Purpureocillium lavendulum are regulated by nitrogen source and histone H3K14 acetylation.</title>
        <authorList>
            <person name="Tang P."/>
            <person name="Han J."/>
            <person name="Zhang C."/>
            <person name="Tang P."/>
            <person name="Qi F."/>
            <person name="Zhang K."/>
            <person name="Liang L."/>
        </authorList>
    </citation>
    <scope>NUCLEOTIDE SEQUENCE</scope>
    <source>
        <strain evidence="2">YMF1.00683</strain>
    </source>
</reference>
<accession>A0AB34FGV4</accession>
<dbReference type="Proteomes" id="UP001163105">
    <property type="component" value="Unassembled WGS sequence"/>
</dbReference>
<feature type="region of interest" description="Disordered" evidence="1">
    <location>
        <begin position="211"/>
        <end position="311"/>
    </location>
</feature>
<feature type="compositionally biased region" description="Basic and acidic residues" evidence="1">
    <location>
        <begin position="228"/>
        <end position="250"/>
    </location>
</feature>
<organism evidence="2 3">
    <name type="scientific">Purpureocillium lavendulum</name>
    <dbReference type="NCBI Taxonomy" id="1247861"/>
    <lineage>
        <taxon>Eukaryota</taxon>
        <taxon>Fungi</taxon>
        <taxon>Dikarya</taxon>
        <taxon>Ascomycota</taxon>
        <taxon>Pezizomycotina</taxon>
        <taxon>Sordariomycetes</taxon>
        <taxon>Hypocreomycetidae</taxon>
        <taxon>Hypocreales</taxon>
        <taxon>Ophiocordycipitaceae</taxon>
        <taxon>Purpureocillium</taxon>
    </lineage>
</organism>
<dbReference type="EMBL" id="JAQHRD010000011">
    <property type="protein sequence ID" value="KAJ6437651.1"/>
    <property type="molecule type" value="Genomic_DNA"/>
</dbReference>
<keyword evidence="3" id="KW-1185">Reference proteome</keyword>
<sequence length="311" mass="33012">MKGSLTRLSAELGRQGDALLTVQASLTASSEDTARAAQQVHDSLNGVSASLNGNIARAQNLEAAVLGDGGVKHGVQALHDLLAEVRDVLVDARLADGMQTKLETLACDVAAGREVAHESLCVLRNLHADIGRLYESHIEFRRAATRAERDDFGVARMIDDMARSTQNIREATRGLRNAVTGGEALRAAVGELSGKLAAVPAATTAYVARRAPRPASGHASWAKPATHTRAEESRHAASRVEENATHERSGHRAKGSVRARELKAKVGSVIVRSKQGPPPGGERKGSDGGMRRRSQRLMGRAGARGRRMADA</sequence>
<feature type="compositionally biased region" description="Basic and acidic residues" evidence="1">
    <location>
        <begin position="281"/>
        <end position="290"/>
    </location>
</feature>
<evidence type="ECO:0000313" key="3">
    <source>
        <dbReference type="Proteomes" id="UP001163105"/>
    </source>
</evidence>
<evidence type="ECO:0000313" key="2">
    <source>
        <dbReference type="EMBL" id="KAJ6437651.1"/>
    </source>
</evidence>
<protein>
    <submittedName>
        <fullName evidence="2">Uncharacterized protein</fullName>
    </submittedName>
</protein>
<gene>
    <name evidence="2" type="ORF">O9K51_09858</name>
</gene>
<dbReference type="AlphaFoldDB" id="A0AB34FGV4"/>
<evidence type="ECO:0000256" key="1">
    <source>
        <dbReference type="SAM" id="MobiDB-lite"/>
    </source>
</evidence>
<comment type="caution">
    <text evidence="2">The sequence shown here is derived from an EMBL/GenBank/DDBJ whole genome shotgun (WGS) entry which is preliminary data.</text>
</comment>